<sequence>MDIEWRGKVLLQHHLWHIDGDSSSKRHCCAYQKCRRSKSAIMTTSDDKDRDGKAIQDGTGNTTASFFAMGIVHFNPSKATDPGLVYDMPIDDYITYICTKFGHADAIVHDRYVDCSKVKKISESELNYSSIMLKSGSTINRMVTNVGQASSSYEVKVDVPASMEVTVTPTTLVFT</sequence>
<organism evidence="4 5">
    <name type="scientific">Canna indica</name>
    <name type="common">Indian-shot</name>
    <dbReference type="NCBI Taxonomy" id="4628"/>
    <lineage>
        <taxon>Eukaryota</taxon>
        <taxon>Viridiplantae</taxon>
        <taxon>Streptophyta</taxon>
        <taxon>Embryophyta</taxon>
        <taxon>Tracheophyta</taxon>
        <taxon>Spermatophyta</taxon>
        <taxon>Magnoliopsida</taxon>
        <taxon>Liliopsida</taxon>
        <taxon>Zingiberales</taxon>
        <taxon>Cannaceae</taxon>
        <taxon>Canna</taxon>
    </lineage>
</organism>
<protein>
    <recommendedName>
        <fullName evidence="3">Subtilisin-like protease fibronectin type-III domain-containing protein</fullName>
    </recommendedName>
</protein>
<dbReference type="GO" id="GO:0004252">
    <property type="term" value="F:serine-type endopeptidase activity"/>
    <property type="evidence" value="ECO:0007669"/>
    <property type="project" value="InterPro"/>
</dbReference>
<dbReference type="InterPro" id="IPR036852">
    <property type="entry name" value="Peptidase_S8/S53_dom_sf"/>
</dbReference>
<dbReference type="AlphaFoldDB" id="A0AAQ3KRD6"/>
<dbReference type="PANTHER" id="PTHR10795">
    <property type="entry name" value="PROPROTEIN CONVERTASE SUBTILISIN/KEXIN"/>
    <property type="match status" value="1"/>
</dbReference>
<dbReference type="Gene3D" id="2.60.40.2310">
    <property type="match status" value="1"/>
</dbReference>
<evidence type="ECO:0000313" key="4">
    <source>
        <dbReference type="EMBL" id="WOL10577.1"/>
    </source>
</evidence>
<keyword evidence="2" id="KW-0732">Signal</keyword>
<keyword evidence="5" id="KW-1185">Reference proteome</keyword>
<gene>
    <name evidence="4" type="ORF">Cni_G19336</name>
</gene>
<dbReference type="EMBL" id="CP136895">
    <property type="protein sequence ID" value="WOL10577.1"/>
    <property type="molecule type" value="Genomic_DNA"/>
</dbReference>
<dbReference type="Gene3D" id="3.40.50.200">
    <property type="entry name" value="Peptidase S8/S53 domain"/>
    <property type="match status" value="1"/>
</dbReference>
<dbReference type="InterPro" id="IPR041469">
    <property type="entry name" value="Subtilisin-like_FN3"/>
</dbReference>
<dbReference type="Proteomes" id="UP001327560">
    <property type="component" value="Chromosome 6"/>
</dbReference>
<name>A0AAQ3KRD6_9LILI</name>
<evidence type="ECO:0000313" key="5">
    <source>
        <dbReference type="Proteomes" id="UP001327560"/>
    </source>
</evidence>
<proteinExistence type="inferred from homology"/>
<evidence type="ECO:0000256" key="2">
    <source>
        <dbReference type="ARBA" id="ARBA00022729"/>
    </source>
</evidence>
<feature type="domain" description="Subtilisin-like protease fibronectin type-III" evidence="3">
    <location>
        <begin position="125"/>
        <end position="175"/>
    </location>
</feature>
<reference evidence="4 5" key="1">
    <citation type="submission" date="2023-10" db="EMBL/GenBank/DDBJ databases">
        <title>Chromosome-scale genome assembly provides insights into flower coloration mechanisms of Canna indica.</title>
        <authorList>
            <person name="Li C."/>
        </authorList>
    </citation>
    <scope>NUCLEOTIDE SEQUENCE [LARGE SCALE GENOMIC DNA]</scope>
    <source>
        <tissue evidence="4">Flower</tissue>
    </source>
</reference>
<evidence type="ECO:0000259" key="3">
    <source>
        <dbReference type="Pfam" id="PF17766"/>
    </source>
</evidence>
<dbReference type="InterPro" id="IPR045051">
    <property type="entry name" value="SBT"/>
</dbReference>
<evidence type="ECO:0000256" key="1">
    <source>
        <dbReference type="ARBA" id="ARBA00011073"/>
    </source>
</evidence>
<accession>A0AAQ3KRD6</accession>
<comment type="similarity">
    <text evidence="1">Belongs to the peptidase S8 family.</text>
</comment>
<dbReference type="GO" id="GO:0006508">
    <property type="term" value="P:proteolysis"/>
    <property type="evidence" value="ECO:0007669"/>
    <property type="project" value="InterPro"/>
</dbReference>
<dbReference type="Pfam" id="PF17766">
    <property type="entry name" value="fn3_6"/>
    <property type="match status" value="1"/>
</dbReference>